<proteinExistence type="predicted"/>
<keyword evidence="3" id="KW-1185">Reference proteome</keyword>
<reference evidence="2 3" key="1">
    <citation type="submission" date="2024-02" db="EMBL/GenBank/DDBJ databases">
        <authorList>
            <person name="Daric V."/>
            <person name="Darras S."/>
        </authorList>
    </citation>
    <scope>NUCLEOTIDE SEQUENCE [LARGE SCALE GENOMIC DNA]</scope>
</reference>
<sequence>MRMSGGRMAPHHRAERDNKLDESPHRSTSVAMQRELHYDATHEKRLHFSHSMTWLRSFVPIDRGRLGLEVRITRMPAFHDLILRRTSFNFKQTSPPQNDYMGTRIVFGSSS</sequence>
<comment type="caution">
    <text evidence="2">The sequence shown here is derived from an EMBL/GenBank/DDBJ whole genome shotgun (WGS) entry which is preliminary data.</text>
</comment>
<name>A0ABP0GNE1_CLALP</name>
<protein>
    <submittedName>
        <fullName evidence="2">Uncharacterized protein</fullName>
    </submittedName>
</protein>
<dbReference type="EMBL" id="CAWYQH010000130">
    <property type="protein sequence ID" value="CAK8693251.1"/>
    <property type="molecule type" value="Genomic_DNA"/>
</dbReference>
<organism evidence="2 3">
    <name type="scientific">Clavelina lepadiformis</name>
    <name type="common">Light-bulb sea squirt</name>
    <name type="synonym">Ascidia lepadiformis</name>
    <dbReference type="NCBI Taxonomy" id="159417"/>
    <lineage>
        <taxon>Eukaryota</taxon>
        <taxon>Metazoa</taxon>
        <taxon>Chordata</taxon>
        <taxon>Tunicata</taxon>
        <taxon>Ascidiacea</taxon>
        <taxon>Aplousobranchia</taxon>
        <taxon>Clavelinidae</taxon>
        <taxon>Clavelina</taxon>
    </lineage>
</organism>
<feature type="region of interest" description="Disordered" evidence="1">
    <location>
        <begin position="1"/>
        <end position="33"/>
    </location>
</feature>
<accession>A0ABP0GNE1</accession>
<gene>
    <name evidence="2" type="ORF">CVLEPA_LOCUS26553</name>
</gene>
<evidence type="ECO:0000313" key="2">
    <source>
        <dbReference type="EMBL" id="CAK8693251.1"/>
    </source>
</evidence>
<dbReference type="Proteomes" id="UP001642483">
    <property type="component" value="Unassembled WGS sequence"/>
</dbReference>
<evidence type="ECO:0000313" key="3">
    <source>
        <dbReference type="Proteomes" id="UP001642483"/>
    </source>
</evidence>
<evidence type="ECO:0000256" key="1">
    <source>
        <dbReference type="SAM" id="MobiDB-lite"/>
    </source>
</evidence>
<feature type="compositionally biased region" description="Basic and acidic residues" evidence="1">
    <location>
        <begin position="12"/>
        <end position="25"/>
    </location>
</feature>